<sequence>MALLFLLYRYFPAEGFQKELFRLRLAPLLLAALGYLAIQLAASLRFSLALGAMGFRVPLARVIHLHFVSLFFNMLLPGGIGGDAAKGYYLRASSDHWGKGILAALLDRYLGLVSLTALALASGIMLHTPGLRGAAPLPWILGFLVLTSSAPYALRAGWLRGILRRGLGRFAWASGATGAADEGIRAARRPRLLALGAILTLSYYMGSSVVHLLLGKAFGAELEYWPTFHLLIVVALVSSLPLLPGAHGQREAAYVVMFTAYGLSRSQSFLLAALALGMLLLGAVVGGFLYLTLRASREDGLTIQRPTLVS</sequence>
<evidence type="ECO:0000256" key="3">
    <source>
        <dbReference type="ARBA" id="ARBA00022692"/>
    </source>
</evidence>
<dbReference type="AlphaFoldDB" id="A0A932HUN4"/>
<dbReference type="Proteomes" id="UP000782312">
    <property type="component" value="Unassembled WGS sequence"/>
</dbReference>
<evidence type="ECO:0000313" key="8">
    <source>
        <dbReference type="Proteomes" id="UP000782312"/>
    </source>
</evidence>
<keyword evidence="5 6" id="KW-0472">Membrane</keyword>
<evidence type="ECO:0000256" key="2">
    <source>
        <dbReference type="ARBA" id="ARBA00022475"/>
    </source>
</evidence>
<name>A0A932HUN4_UNCTE</name>
<feature type="transmembrane region" description="Helical" evidence="6">
    <location>
        <begin position="269"/>
        <end position="291"/>
    </location>
</feature>
<reference evidence="7" key="1">
    <citation type="submission" date="2020-07" db="EMBL/GenBank/DDBJ databases">
        <title>Huge and variable diversity of episymbiotic CPR bacteria and DPANN archaea in groundwater ecosystems.</title>
        <authorList>
            <person name="He C.Y."/>
            <person name="Keren R."/>
            <person name="Whittaker M."/>
            <person name="Farag I.F."/>
            <person name="Doudna J."/>
            <person name="Cate J.H.D."/>
            <person name="Banfield J.F."/>
        </authorList>
    </citation>
    <scope>NUCLEOTIDE SEQUENCE</scope>
    <source>
        <strain evidence="7">NC_groundwater_763_Ag_S-0.2um_68_21</strain>
    </source>
</reference>
<comment type="caution">
    <text evidence="7">The sequence shown here is derived from an EMBL/GenBank/DDBJ whole genome shotgun (WGS) entry which is preliminary data.</text>
</comment>
<feature type="transmembrane region" description="Helical" evidence="6">
    <location>
        <begin position="21"/>
        <end position="42"/>
    </location>
</feature>
<accession>A0A932HUN4</accession>
<dbReference type="PANTHER" id="PTHR40277:SF1">
    <property type="entry name" value="BLL5419 PROTEIN"/>
    <property type="match status" value="1"/>
</dbReference>
<comment type="subcellular location">
    <subcellularLocation>
        <location evidence="1">Cell membrane</location>
        <topology evidence="1">Multi-pass membrane protein</topology>
    </subcellularLocation>
</comment>
<evidence type="ECO:0000256" key="1">
    <source>
        <dbReference type="ARBA" id="ARBA00004651"/>
    </source>
</evidence>
<gene>
    <name evidence="7" type="ORF">HYZ11_00085</name>
</gene>
<feature type="transmembrane region" description="Helical" evidence="6">
    <location>
        <begin position="137"/>
        <end position="154"/>
    </location>
</feature>
<evidence type="ECO:0000256" key="4">
    <source>
        <dbReference type="ARBA" id="ARBA00022989"/>
    </source>
</evidence>
<dbReference type="EMBL" id="JACPUR010000001">
    <property type="protein sequence ID" value="MBI3125985.1"/>
    <property type="molecule type" value="Genomic_DNA"/>
</dbReference>
<proteinExistence type="predicted"/>
<keyword evidence="2" id="KW-1003">Cell membrane</keyword>
<organism evidence="7 8">
    <name type="scientific">Tectimicrobiota bacterium</name>
    <dbReference type="NCBI Taxonomy" id="2528274"/>
    <lineage>
        <taxon>Bacteria</taxon>
        <taxon>Pseudomonadati</taxon>
        <taxon>Nitrospinota/Tectimicrobiota group</taxon>
        <taxon>Candidatus Tectimicrobiota</taxon>
    </lineage>
</organism>
<feature type="transmembrane region" description="Helical" evidence="6">
    <location>
        <begin position="101"/>
        <end position="125"/>
    </location>
</feature>
<dbReference type="InterPro" id="IPR022791">
    <property type="entry name" value="L-PG_synthase/AglD"/>
</dbReference>
<evidence type="ECO:0000256" key="6">
    <source>
        <dbReference type="SAM" id="Phobius"/>
    </source>
</evidence>
<keyword evidence="3 6" id="KW-0812">Transmembrane</keyword>
<evidence type="ECO:0000313" key="7">
    <source>
        <dbReference type="EMBL" id="MBI3125985.1"/>
    </source>
</evidence>
<protein>
    <submittedName>
        <fullName evidence="7">Flippase-like domain-containing protein</fullName>
    </submittedName>
</protein>
<dbReference type="Pfam" id="PF03706">
    <property type="entry name" value="LPG_synthase_TM"/>
    <property type="match status" value="1"/>
</dbReference>
<feature type="transmembrane region" description="Helical" evidence="6">
    <location>
        <begin position="192"/>
        <end position="214"/>
    </location>
</feature>
<feature type="transmembrane region" description="Helical" evidence="6">
    <location>
        <begin position="226"/>
        <end position="248"/>
    </location>
</feature>
<dbReference type="PANTHER" id="PTHR40277">
    <property type="entry name" value="BLL5419 PROTEIN"/>
    <property type="match status" value="1"/>
</dbReference>
<feature type="transmembrane region" description="Helical" evidence="6">
    <location>
        <begin position="62"/>
        <end position="80"/>
    </location>
</feature>
<keyword evidence="4 6" id="KW-1133">Transmembrane helix</keyword>
<evidence type="ECO:0000256" key="5">
    <source>
        <dbReference type="ARBA" id="ARBA00023136"/>
    </source>
</evidence>
<dbReference type="GO" id="GO:0005886">
    <property type="term" value="C:plasma membrane"/>
    <property type="evidence" value="ECO:0007669"/>
    <property type="project" value="UniProtKB-SubCell"/>
</dbReference>